<dbReference type="AlphaFoldDB" id="A0A075IIJ0"/>
<dbReference type="PROSITE" id="PS51419">
    <property type="entry name" value="RAB"/>
    <property type="match status" value="1"/>
</dbReference>
<keyword evidence="2" id="KW-0342">GTP-binding</keyword>
<keyword evidence="1" id="KW-0547">Nucleotide-binding</keyword>
<feature type="region of interest" description="Disordered" evidence="3">
    <location>
        <begin position="251"/>
        <end position="274"/>
    </location>
</feature>
<evidence type="ECO:0000256" key="3">
    <source>
        <dbReference type="SAM" id="MobiDB-lite"/>
    </source>
</evidence>
<dbReference type="SMART" id="SM00173">
    <property type="entry name" value="RAS"/>
    <property type="match status" value="1"/>
</dbReference>
<dbReference type="PROSITE" id="PS51420">
    <property type="entry name" value="RHO"/>
    <property type="match status" value="1"/>
</dbReference>
<accession>A0A075IIJ0</accession>
<dbReference type="EMBL" id="KJ812148">
    <property type="protein sequence ID" value="AIF27231.1"/>
    <property type="molecule type" value="mRNA"/>
</dbReference>
<dbReference type="InterPro" id="IPR005225">
    <property type="entry name" value="Small_GTP-bd"/>
</dbReference>
<evidence type="ECO:0000256" key="1">
    <source>
        <dbReference type="ARBA" id="ARBA00022741"/>
    </source>
</evidence>
<dbReference type="InterPro" id="IPR027417">
    <property type="entry name" value="P-loop_NTPase"/>
</dbReference>
<dbReference type="NCBIfam" id="TIGR00231">
    <property type="entry name" value="small_GTP"/>
    <property type="match status" value="1"/>
</dbReference>
<dbReference type="Gene3D" id="3.40.50.300">
    <property type="entry name" value="P-loop containing nucleotide triphosphate hydrolases"/>
    <property type="match status" value="1"/>
</dbReference>
<dbReference type="SMR" id="A0A075IIJ0"/>
<dbReference type="PRINTS" id="PR00449">
    <property type="entry name" value="RASTRNSFRMNG"/>
</dbReference>
<dbReference type="VEuPathDB" id="TriTrypDB:LdCL_020007700"/>
<dbReference type="PROSITE" id="PS51421">
    <property type="entry name" value="RAS"/>
    <property type="match status" value="1"/>
</dbReference>
<dbReference type="SMART" id="SM00174">
    <property type="entry name" value="RHO"/>
    <property type="match status" value="1"/>
</dbReference>
<proteinExistence type="evidence at transcript level"/>
<dbReference type="SMART" id="SM00175">
    <property type="entry name" value="RAB"/>
    <property type="match status" value="1"/>
</dbReference>
<dbReference type="VEuPathDB" id="TriTrypDB:LdBPK_020230.1"/>
<protein>
    <submittedName>
        <fullName evidence="4">Small GTP binding protein rab6-like protein</fullName>
    </submittedName>
</protein>
<dbReference type="VEuPathDB" id="TriTrypDB:LDHU3_02.0330"/>
<dbReference type="Pfam" id="PF00071">
    <property type="entry name" value="Ras"/>
    <property type="match status" value="1"/>
</dbReference>
<evidence type="ECO:0000313" key="4">
    <source>
        <dbReference type="EMBL" id="AIF27231.1"/>
    </source>
</evidence>
<evidence type="ECO:0000256" key="2">
    <source>
        <dbReference type="ARBA" id="ARBA00023134"/>
    </source>
</evidence>
<organism evidence="4">
    <name type="scientific">Leishmania donovani</name>
    <dbReference type="NCBI Taxonomy" id="5661"/>
    <lineage>
        <taxon>Eukaryota</taxon>
        <taxon>Discoba</taxon>
        <taxon>Euglenozoa</taxon>
        <taxon>Kinetoplastea</taxon>
        <taxon>Metakinetoplastina</taxon>
        <taxon>Trypanosomatida</taxon>
        <taxon>Trypanosomatidae</taxon>
        <taxon>Leishmaniinae</taxon>
        <taxon>Leishmania</taxon>
    </lineage>
</organism>
<dbReference type="CDD" id="cd01861">
    <property type="entry name" value="Rab6"/>
    <property type="match status" value="1"/>
</dbReference>
<feature type="region of interest" description="Disordered" evidence="3">
    <location>
        <begin position="1"/>
        <end position="22"/>
    </location>
</feature>
<sequence length="274" mass="28237">MNSAGTGAPDKAAGVPASSSSTPKHKLVLLGDQSVGKTSIITRFMYNTFDQQYQPTIGIDFFSKAVHLDDDRDVRLHLWDTAGQERFHSLIPSYIRNSAATVVVYDITSRPTFFSAFKWIDEVRSESGDDVVIMLVGNKVDQASERREVSAEEAMKKATECNVLFTEVSTKHGTNIKHMFRQVAAALPAPASTGGGAGVNAATSPPAGGVGAAGASGSGAAAPGISAGQFGGVVRSPFLITPSAMQVASNGTGAAGEADGANPNAQGSRGGACC</sequence>
<dbReference type="GO" id="GO:0005525">
    <property type="term" value="F:GTP binding"/>
    <property type="evidence" value="ECO:0007669"/>
    <property type="project" value="UniProtKB-KW"/>
</dbReference>
<dbReference type="FunFam" id="3.40.50.300:FF:002489">
    <property type="entry name" value="Small GTP binding protein rab6-like protein"/>
    <property type="match status" value="1"/>
</dbReference>
<dbReference type="InterPro" id="IPR001806">
    <property type="entry name" value="Small_GTPase"/>
</dbReference>
<dbReference type="InterPro" id="IPR050227">
    <property type="entry name" value="Rab"/>
</dbReference>
<dbReference type="SMART" id="SM00176">
    <property type="entry name" value="RAN"/>
    <property type="match status" value="1"/>
</dbReference>
<dbReference type="GO" id="GO:0003924">
    <property type="term" value="F:GTPase activity"/>
    <property type="evidence" value="ECO:0007669"/>
    <property type="project" value="InterPro"/>
</dbReference>
<name>A0A075IIJ0_LEIDO</name>
<dbReference type="PANTHER" id="PTHR47977">
    <property type="entry name" value="RAS-RELATED PROTEIN RAB"/>
    <property type="match status" value="1"/>
</dbReference>
<dbReference type="SUPFAM" id="SSF52540">
    <property type="entry name" value="P-loop containing nucleoside triphosphate hydrolases"/>
    <property type="match status" value="1"/>
</dbReference>
<reference evidence="4" key="1">
    <citation type="submission" date="2014-05" db="EMBL/GenBank/DDBJ databases">
        <authorList>
            <person name="Shukla R."/>
            <person name="Chauhan I.S."/>
            <person name="Singh N."/>
        </authorList>
    </citation>
    <scope>NUCLEOTIDE SEQUENCE</scope>
    <source>
        <strain evidence="4">Dd8</strain>
    </source>
</reference>